<reference evidence="1 2" key="1">
    <citation type="submission" date="2017-09" db="EMBL/GenBank/DDBJ databases">
        <title>Large-scale bioinformatics analysis of Bacillus genomes uncovers conserved roles of natural products in bacterial physiology.</title>
        <authorList>
            <consortium name="Agbiome Team Llc"/>
            <person name="Bleich R.M."/>
            <person name="Grubbs K.J."/>
            <person name="Santa Maria K.C."/>
            <person name="Allen S.E."/>
            <person name="Farag S."/>
            <person name="Shank E.A."/>
            <person name="Bowers A."/>
        </authorList>
    </citation>
    <scope>NUCLEOTIDE SEQUENCE [LARGE SCALE GENOMIC DNA]</scope>
    <source>
        <strain evidence="1 2">AFS002368</strain>
    </source>
</reference>
<proteinExistence type="predicted"/>
<dbReference type="RefSeq" id="WP_033691276.1">
    <property type="nucleotide sequence ID" value="NZ_NTZF01000035.1"/>
</dbReference>
<evidence type="ECO:0000313" key="1">
    <source>
        <dbReference type="EMBL" id="PES90491.1"/>
    </source>
</evidence>
<evidence type="ECO:0000313" key="2">
    <source>
        <dbReference type="Proteomes" id="UP000220900"/>
    </source>
</evidence>
<comment type="caution">
    <text evidence="1">The sequence shown here is derived from an EMBL/GenBank/DDBJ whole genome shotgun (WGS) entry which is preliminary data.</text>
</comment>
<accession>A0A2A8LHS3</accession>
<protein>
    <submittedName>
        <fullName evidence="1">Uncharacterized protein</fullName>
    </submittedName>
</protein>
<dbReference type="AlphaFoldDB" id="A0A2A8LHS3"/>
<dbReference type="Proteomes" id="UP000220900">
    <property type="component" value="Unassembled WGS sequence"/>
</dbReference>
<name>A0A2A8LHS3_BACCE</name>
<sequence>MPNINEIFTKILNWLSTQFNGGSEAVEYISWLTAAIFSVLAVFTIFLAHQYQSNTSELFKIIWKIKEAAKKKEKNNFGQLLEDFNYLSGIPNVVVKSIQTCQIVIYSLVAIWIFSGISILVNKSFNKQGEFQYILFLLILSITIIFVFFSIRLLHIIKQITNEGNNELKIKDNKQLKDLNLLHELNYPVVEIIKFDNISWNLNIINDDPHLEAYVSRDYGFNNCHTLISIHCNKSTIYLGFNLNNEKLDHDLDLEPQIKKRLNKFFTENNISTCRIHICYILNTHLFSYAAKVDLPAEESYSFQITDETSWNPPSTIKKRLLQEGTIAELNIVK</sequence>
<organism evidence="1 2">
    <name type="scientific">Bacillus cereus</name>
    <dbReference type="NCBI Taxonomy" id="1396"/>
    <lineage>
        <taxon>Bacteria</taxon>
        <taxon>Bacillati</taxon>
        <taxon>Bacillota</taxon>
        <taxon>Bacilli</taxon>
        <taxon>Bacillales</taxon>
        <taxon>Bacillaceae</taxon>
        <taxon>Bacillus</taxon>
        <taxon>Bacillus cereus group</taxon>
    </lineage>
</organism>
<gene>
    <name evidence="1" type="ORF">CN491_24405</name>
</gene>
<dbReference type="EMBL" id="NTZF01000035">
    <property type="protein sequence ID" value="PES90491.1"/>
    <property type="molecule type" value="Genomic_DNA"/>
</dbReference>